<dbReference type="Proteomes" id="UP000324897">
    <property type="component" value="Unassembled WGS sequence"/>
</dbReference>
<sequence length="143" mass="16154">MQMVKECGGGLQARCKQLKDDWILLRGSMQSSPKTMDLNMEDAGRQGLEGLSLLAELSQQAAMLGEMGNHYTKQYLHKEGENEETMNTICTRIADALLPNKNIIGLQQLIHQDSEVSGRDEAGPLRRHRLNFESTRVEQLREE</sequence>
<name>A0A5J9SUA8_9POAL</name>
<organism evidence="1 2">
    <name type="scientific">Eragrostis curvula</name>
    <name type="common">weeping love grass</name>
    <dbReference type="NCBI Taxonomy" id="38414"/>
    <lineage>
        <taxon>Eukaryota</taxon>
        <taxon>Viridiplantae</taxon>
        <taxon>Streptophyta</taxon>
        <taxon>Embryophyta</taxon>
        <taxon>Tracheophyta</taxon>
        <taxon>Spermatophyta</taxon>
        <taxon>Magnoliopsida</taxon>
        <taxon>Liliopsida</taxon>
        <taxon>Poales</taxon>
        <taxon>Poaceae</taxon>
        <taxon>PACMAD clade</taxon>
        <taxon>Chloridoideae</taxon>
        <taxon>Eragrostideae</taxon>
        <taxon>Eragrostidinae</taxon>
        <taxon>Eragrostis</taxon>
    </lineage>
</organism>
<gene>
    <name evidence="1" type="ORF">EJB05_51924</name>
</gene>
<protein>
    <submittedName>
        <fullName evidence="1">Uncharacterized protein</fullName>
    </submittedName>
</protein>
<proteinExistence type="predicted"/>
<feature type="non-terminal residue" evidence="1">
    <location>
        <position position="143"/>
    </location>
</feature>
<dbReference type="EMBL" id="RWGY01000314">
    <property type="protein sequence ID" value="TVU02514.1"/>
    <property type="molecule type" value="Genomic_DNA"/>
</dbReference>
<comment type="caution">
    <text evidence="1">The sequence shown here is derived from an EMBL/GenBank/DDBJ whole genome shotgun (WGS) entry which is preliminary data.</text>
</comment>
<reference evidence="1 2" key="1">
    <citation type="journal article" date="2019" name="Sci. Rep.">
        <title>A high-quality genome of Eragrostis curvula grass provides insights into Poaceae evolution and supports new strategies to enhance forage quality.</title>
        <authorList>
            <person name="Carballo J."/>
            <person name="Santos B.A.C.M."/>
            <person name="Zappacosta D."/>
            <person name="Garbus I."/>
            <person name="Selva J.P."/>
            <person name="Gallo C.A."/>
            <person name="Diaz A."/>
            <person name="Albertini E."/>
            <person name="Caccamo M."/>
            <person name="Echenique V."/>
        </authorList>
    </citation>
    <scope>NUCLEOTIDE SEQUENCE [LARGE SCALE GENOMIC DNA]</scope>
    <source>
        <strain evidence="2">cv. Victoria</strain>
        <tissue evidence="1">Leaf</tissue>
    </source>
</reference>
<feature type="non-terminal residue" evidence="1">
    <location>
        <position position="1"/>
    </location>
</feature>
<evidence type="ECO:0000313" key="2">
    <source>
        <dbReference type="Proteomes" id="UP000324897"/>
    </source>
</evidence>
<dbReference type="AlphaFoldDB" id="A0A5J9SUA8"/>
<keyword evidence="2" id="KW-1185">Reference proteome</keyword>
<evidence type="ECO:0000313" key="1">
    <source>
        <dbReference type="EMBL" id="TVU02514.1"/>
    </source>
</evidence>
<accession>A0A5J9SUA8</accession>
<dbReference type="Gramene" id="TVU02514">
    <property type="protein sequence ID" value="TVU02514"/>
    <property type="gene ID" value="EJB05_51924"/>
</dbReference>